<name>A0AAP0KEU6_9MAGN</name>
<protein>
    <submittedName>
        <fullName evidence="1">Uncharacterized protein</fullName>
    </submittedName>
</protein>
<reference evidence="1 2" key="1">
    <citation type="submission" date="2024-01" db="EMBL/GenBank/DDBJ databases">
        <title>Genome assemblies of Stephania.</title>
        <authorList>
            <person name="Yang L."/>
        </authorList>
    </citation>
    <scope>NUCLEOTIDE SEQUENCE [LARGE SCALE GENOMIC DNA]</scope>
    <source>
        <strain evidence="1">YNDBR</strain>
        <tissue evidence="1">Leaf</tissue>
    </source>
</reference>
<comment type="caution">
    <text evidence="1">The sequence shown here is derived from an EMBL/GenBank/DDBJ whole genome shotgun (WGS) entry which is preliminary data.</text>
</comment>
<proteinExistence type="predicted"/>
<evidence type="ECO:0000313" key="2">
    <source>
        <dbReference type="Proteomes" id="UP001420932"/>
    </source>
</evidence>
<dbReference type="EMBL" id="JBBNAF010000004">
    <property type="protein sequence ID" value="KAK9151306.1"/>
    <property type="molecule type" value="Genomic_DNA"/>
</dbReference>
<accession>A0AAP0KEU6</accession>
<sequence>MEIKIIDFGSACSEHRPIYSYIQVMSFLDASLLSIARCAELSILTLAICYNLRGNDPIQVGKFCRNRLSRTCTGEGLGA</sequence>
<keyword evidence="2" id="KW-1185">Reference proteome</keyword>
<gene>
    <name evidence="1" type="ORF">Syun_009615</name>
</gene>
<organism evidence="1 2">
    <name type="scientific">Stephania yunnanensis</name>
    <dbReference type="NCBI Taxonomy" id="152371"/>
    <lineage>
        <taxon>Eukaryota</taxon>
        <taxon>Viridiplantae</taxon>
        <taxon>Streptophyta</taxon>
        <taxon>Embryophyta</taxon>
        <taxon>Tracheophyta</taxon>
        <taxon>Spermatophyta</taxon>
        <taxon>Magnoliopsida</taxon>
        <taxon>Ranunculales</taxon>
        <taxon>Menispermaceae</taxon>
        <taxon>Menispermoideae</taxon>
        <taxon>Cissampelideae</taxon>
        <taxon>Stephania</taxon>
    </lineage>
</organism>
<dbReference type="Proteomes" id="UP001420932">
    <property type="component" value="Unassembled WGS sequence"/>
</dbReference>
<evidence type="ECO:0000313" key="1">
    <source>
        <dbReference type="EMBL" id="KAK9151306.1"/>
    </source>
</evidence>
<dbReference type="AlphaFoldDB" id="A0AAP0KEU6"/>